<feature type="domain" description="GST C-terminal" evidence="4">
    <location>
        <begin position="84"/>
        <end position="207"/>
    </location>
</feature>
<dbReference type="GO" id="GO:0006749">
    <property type="term" value="P:glutathione metabolic process"/>
    <property type="evidence" value="ECO:0007669"/>
    <property type="project" value="TreeGrafter"/>
</dbReference>
<evidence type="ECO:0000259" key="4">
    <source>
        <dbReference type="PROSITE" id="PS50405"/>
    </source>
</evidence>
<reference evidence="6 7" key="2">
    <citation type="submission" date="2019-03" db="EMBL/GenBank/DDBJ databases">
        <title>Draft Genome Sequences of Six Type Strains of the Genus Massilia.</title>
        <authorList>
            <person name="Miess H."/>
            <person name="Frediansyhah A."/>
            <person name="Gross H."/>
        </authorList>
    </citation>
    <scope>NUCLEOTIDE SEQUENCE [LARGE SCALE GENOMIC DNA]</scope>
    <source>
        <strain evidence="6 7">DSM 17505</strain>
    </source>
</reference>
<dbReference type="PROSITE" id="PS50405">
    <property type="entry name" value="GST_CTER"/>
    <property type="match status" value="1"/>
</dbReference>
<dbReference type="PANTHER" id="PTHR43969:SF9">
    <property type="entry name" value="GLUTATHIONE S TRANSFERASE D10, ISOFORM A-RELATED"/>
    <property type="match status" value="1"/>
</dbReference>
<proteinExistence type="inferred from homology"/>
<dbReference type="SUPFAM" id="SSF47616">
    <property type="entry name" value="GST C-terminal domain-like"/>
    <property type="match status" value="1"/>
</dbReference>
<dbReference type="Pfam" id="PF00043">
    <property type="entry name" value="GST_C"/>
    <property type="match status" value="1"/>
</dbReference>
<dbReference type="InterPro" id="IPR040079">
    <property type="entry name" value="Glutathione_S-Trfase"/>
</dbReference>
<accession>A0A4P7BEU0</accession>
<dbReference type="SFLD" id="SFLDG01150">
    <property type="entry name" value="Main.1:_Beta-like"/>
    <property type="match status" value="1"/>
</dbReference>
<reference evidence="5" key="1">
    <citation type="journal article" date="2014" name="Int. J. Syst. Evol. Microbiol.">
        <title>Complete genome sequence of Corynebacterium casei LMG S-19264T (=DSM 44701T), isolated from a smear-ripened cheese.</title>
        <authorList>
            <consortium name="US DOE Joint Genome Institute (JGI-PGF)"/>
            <person name="Walter F."/>
            <person name="Albersmeier A."/>
            <person name="Kalinowski J."/>
            <person name="Ruckert C."/>
        </authorList>
    </citation>
    <scope>NUCLEOTIDE SEQUENCE</scope>
    <source>
        <strain evidence="5">KCTC 12344</strain>
    </source>
</reference>
<dbReference type="Proteomes" id="UP000294359">
    <property type="component" value="Chromosome"/>
</dbReference>
<organism evidence="5 8">
    <name type="scientific">Pseudoduganella plicata</name>
    <dbReference type="NCBI Taxonomy" id="321984"/>
    <lineage>
        <taxon>Bacteria</taxon>
        <taxon>Pseudomonadati</taxon>
        <taxon>Pseudomonadota</taxon>
        <taxon>Betaproteobacteria</taxon>
        <taxon>Burkholderiales</taxon>
        <taxon>Oxalobacteraceae</taxon>
        <taxon>Telluria group</taxon>
        <taxon>Pseudoduganella</taxon>
    </lineage>
</organism>
<dbReference type="Gene3D" id="1.20.1050.10">
    <property type="match status" value="1"/>
</dbReference>
<evidence type="ECO:0000256" key="2">
    <source>
        <dbReference type="RuleBase" id="RU003494"/>
    </source>
</evidence>
<dbReference type="Proteomes" id="UP000619512">
    <property type="component" value="Unassembled WGS sequence"/>
</dbReference>
<feature type="domain" description="GST N-terminal" evidence="3">
    <location>
        <begin position="1"/>
        <end position="79"/>
    </location>
</feature>
<dbReference type="EMBL" id="CP038026">
    <property type="protein sequence ID" value="QBQ37266.1"/>
    <property type="molecule type" value="Genomic_DNA"/>
</dbReference>
<comment type="subunit">
    <text evidence="1">Homodimer.</text>
</comment>
<dbReference type="PROSITE" id="PS50404">
    <property type="entry name" value="GST_NTER"/>
    <property type="match status" value="1"/>
</dbReference>
<evidence type="ECO:0000313" key="8">
    <source>
        <dbReference type="Proteomes" id="UP000619512"/>
    </source>
</evidence>
<evidence type="ECO:0000313" key="6">
    <source>
        <dbReference type="EMBL" id="QBQ37266.1"/>
    </source>
</evidence>
<dbReference type="AlphaFoldDB" id="A0A4P7BEU0"/>
<evidence type="ECO:0000256" key="1">
    <source>
        <dbReference type="ARBA" id="ARBA00011738"/>
    </source>
</evidence>
<protein>
    <submittedName>
        <fullName evidence="5 6">Glutathione S-transferase</fullName>
    </submittedName>
</protein>
<evidence type="ECO:0000313" key="5">
    <source>
        <dbReference type="EMBL" id="GGY98006.1"/>
    </source>
</evidence>
<comment type="similarity">
    <text evidence="2">Belongs to the GST superfamily.</text>
</comment>
<evidence type="ECO:0000259" key="3">
    <source>
        <dbReference type="PROSITE" id="PS50404"/>
    </source>
</evidence>
<dbReference type="InterPro" id="IPR004046">
    <property type="entry name" value="GST_C"/>
</dbReference>
<keyword evidence="7" id="KW-1185">Reference proteome</keyword>
<dbReference type="InterPro" id="IPR036249">
    <property type="entry name" value="Thioredoxin-like_sf"/>
</dbReference>
<dbReference type="SFLD" id="SFLDG00358">
    <property type="entry name" value="Main_(cytGST)"/>
    <property type="match status" value="1"/>
</dbReference>
<dbReference type="CDD" id="cd00570">
    <property type="entry name" value="GST_N_family"/>
    <property type="match status" value="1"/>
</dbReference>
<dbReference type="PANTHER" id="PTHR43969">
    <property type="entry name" value="GLUTATHIONE S TRANSFERASE D10, ISOFORM A-RELATED"/>
    <property type="match status" value="1"/>
</dbReference>
<dbReference type="InterPro" id="IPR004045">
    <property type="entry name" value="Glutathione_S-Trfase_N"/>
</dbReference>
<dbReference type="OrthoDB" id="3828095at2"/>
<dbReference type="SUPFAM" id="SSF52833">
    <property type="entry name" value="Thioredoxin-like"/>
    <property type="match status" value="1"/>
</dbReference>
<dbReference type="Gene3D" id="3.40.30.10">
    <property type="entry name" value="Glutaredoxin"/>
    <property type="match status" value="1"/>
</dbReference>
<dbReference type="GO" id="GO:0004364">
    <property type="term" value="F:glutathione transferase activity"/>
    <property type="evidence" value="ECO:0007669"/>
    <property type="project" value="TreeGrafter"/>
</dbReference>
<dbReference type="EMBL" id="BMWW01000006">
    <property type="protein sequence ID" value="GGY98006.1"/>
    <property type="molecule type" value="Genomic_DNA"/>
</dbReference>
<reference evidence="5" key="3">
    <citation type="submission" date="2022-12" db="EMBL/GenBank/DDBJ databases">
        <authorList>
            <person name="Sun Q."/>
            <person name="Kim S."/>
        </authorList>
    </citation>
    <scope>NUCLEOTIDE SEQUENCE</scope>
    <source>
        <strain evidence="5">KCTC 12344</strain>
    </source>
</reference>
<gene>
    <name evidence="6" type="ORF">E1742_14590</name>
    <name evidence="5" type="ORF">GCM10007388_34380</name>
</gene>
<evidence type="ECO:0000313" key="7">
    <source>
        <dbReference type="Proteomes" id="UP000294359"/>
    </source>
</evidence>
<dbReference type="InterPro" id="IPR036282">
    <property type="entry name" value="Glutathione-S-Trfase_C_sf"/>
</dbReference>
<name>A0A4P7BEU0_9BURK</name>
<dbReference type="SFLD" id="SFLDS00019">
    <property type="entry name" value="Glutathione_Transferase_(cytos"/>
    <property type="match status" value="1"/>
</dbReference>
<dbReference type="RefSeq" id="WP_134385634.1">
    <property type="nucleotide sequence ID" value="NZ_BMWW01000006.1"/>
</dbReference>
<sequence length="207" mass="23914">MRLYYHPNSSSARRVMLAATHLNVDLELTEIDLLSPEDRRRLVEINPNSKIPVLEDGGFVLWESCAIMPYLADRTPDQTLYPQNVRDRADVNRWLFWTVQHFGPAVSTFTWEHVWKKMAIGADAVPAELDRATRLLEPFAAVLEAHLARREWMVGHEVTLADYAIAASLMYVERAHVPLALYPNINAWRARVQTLDAWQRTDAPWPW</sequence>
<dbReference type="Pfam" id="PF02798">
    <property type="entry name" value="GST_N"/>
    <property type="match status" value="1"/>
</dbReference>
<dbReference type="InterPro" id="IPR010987">
    <property type="entry name" value="Glutathione-S-Trfase_C-like"/>
</dbReference>